<dbReference type="InterPro" id="IPR024523">
    <property type="entry name" value="DUF3793"/>
</dbReference>
<dbReference type="Proteomes" id="UP000768567">
    <property type="component" value="Unassembled WGS sequence"/>
</dbReference>
<keyword evidence="2" id="KW-1185">Reference proteome</keyword>
<dbReference type="EMBL" id="JADCKC010000002">
    <property type="protein sequence ID" value="MBE5037481.1"/>
    <property type="molecule type" value="Genomic_DNA"/>
</dbReference>
<dbReference type="Pfam" id="PF12672">
    <property type="entry name" value="DUF3793"/>
    <property type="match status" value="1"/>
</dbReference>
<organism evidence="1 2">
    <name type="scientific">Gemmiger gallinarum</name>
    <dbReference type="NCBI Taxonomy" id="2779354"/>
    <lineage>
        <taxon>Bacteria</taxon>
        <taxon>Bacillati</taxon>
        <taxon>Bacillota</taxon>
        <taxon>Clostridia</taxon>
        <taxon>Eubacteriales</taxon>
        <taxon>Gemmiger</taxon>
    </lineage>
</organism>
<sequence>MLEACLITHCAPTLANLKTASLFRCPCPGPGELEAWRTALNHKGIELTVLRCDGTHALIYVYRPARLRADLDRRGARCLLQPYGYTSADPEDALRRLRERLTGSGDFPHEIGIFLGYPLWDVAGFIHHGGKNCRCMGCWKVYCNECEARRTFARLKKCSEVYSRLWRQGRTVSQLTVAA</sequence>
<gene>
    <name evidence="1" type="ORF">INF35_06765</name>
</gene>
<protein>
    <submittedName>
        <fullName evidence="1">DUF3793 family protein</fullName>
    </submittedName>
</protein>
<dbReference type="RefSeq" id="WP_193500854.1">
    <property type="nucleotide sequence ID" value="NZ_JADCKC010000002.1"/>
</dbReference>
<proteinExistence type="predicted"/>
<evidence type="ECO:0000313" key="2">
    <source>
        <dbReference type="Proteomes" id="UP000768567"/>
    </source>
</evidence>
<accession>A0ABR9R2U6</accession>
<name>A0ABR9R2U6_9FIRM</name>
<comment type="caution">
    <text evidence="1">The sequence shown here is derived from an EMBL/GenBank/DDBJ whole genome shotgun (WGS) entry which is preliminary data.</text>
</comment>
<reference evidence="1 2" key="1">
    <citation type="submission" date="2020-10" db="EMBL/GenBank/DDBJ databases">
        <title>ChiBAC.</title>
        <authorList>
            <person name="Zenner C."/>
            <person name="Hitch T.C.A."/>
            <person name="Clavel T."/>
        </authorList>
    </citation>
    <scope>NUCLEOTIDE SEQUENCE [LARGE SCALE GENOMIC DNA]</scope>
    <source>
        <strain evidence="1 2">DSM 109015</strain>
    </source>
</reference>
<evidence type="ECO:0000313" key="1">
    <source>
        <dbReference type="EMBL" id="MBE5037481.1"/>
    </source>
</evidence>